<feature type="compositionally biased region" description="Basic residues" evidence="7">
    <location>
        <begin position="844"/>
        <end position="853"/>
    </location>
</feature>
<organism evidence="10 11">
    <name type="scientific">Streptomyces inhibens</name>
    <dbReference type="NCBI Taxonomy" id="2293571"/>
    <lineage>
        <taxon>Bacteria</taxon>
        <taxon>Bacillati</taxon>
        <taxon>Actinomycetota</taxon>
        <taxon>Actinomycetes</taxon>
        <taxon>Kitasatosporales</taxon>
        <taxon>Streptomycetaceae</taxon>
        <taxon>Streptomyces</taxon>
    </lineage>
</organism>
<feature type="domain" description="Membrane transport protein MMPL" evidence="9">
    <location>
        <begin position="612"/>
        <end position="853"/>
    </location>
</feature>
<keyword evidence="5 8" id="KW-1133">Transmembrane helix</keyword>
<feature type="compositionally biased region" description="Low complexity" evidence="7">
    <location>
        <begin position="854"/>
        <end position="871"/>
    </location>
</feature>
<dbReference type="SUPFAM" id="SSF82866">
    <property type="entry name" value="Multidrug efflux transporter AcrB transmembrane domain"/>
    <property type="match status" value="2"/>
</dbReference>
<feature type="transmembrane region" description="Helical" evidence="8">
    <location>
        <begin position="807"/>
        <end position="828"/>
    </location>
</feature>
<accession>A0A371PWY9</accession>
<feature type="transmembrane region" description="Helical" evidence="8">
    <location>
        <begin position="383"/>
        <end position="406"/>
    </location>
</feature>
<feature type="transmembrane region" description="Helical" evidence="8">
    <location>
        <begin position="689"/>
        <end position="710"/>
    </location>
</feature>
<evidence type="ECO:0000256" key="3">
    <source>
        <dbReference type="ARBA" id="ARBA00022475"/>
    </source>
</evidence>
<evidence type="ECO:0000313" key="10">
    <source>
        <dbReference type="EMBL" id="REK86994.1"/>
    </source>
</evidence>
<dbReference type="OrthoDB" id="7051771at2"/>
<evidence type="ECO:0000256" key="5">
    <source>
        <dbReference type="ARBA" id="ARBA00022989"/>
    </source>
</evidence>
<comment type="subcellular location">
    <subcellularLocation>
        <location evidence="1">Cell membrane</location>
        <topology evidence="1">Multi-pass membrane protein</topology>
    </subcellularLocation>
</comment>
<feature type="transmembrane region" description="Helical" evidence="8">
    <location>
        <begin position="779"/>
        <end position="801"/>
    </location>
</feature>
<feature type="region of interest" description="Disordered" evidence="7">
    <location>
        <begin position="842"/>
        <end position="889"/>
    </location>
</feature>
<feature type="transmembrane region" description="Helical" evidence="8">
    <location>
        <begin position="309"/>
        <end position="329"/>
    </location>
</feature>
<evidence type="ECO:0000256" key="8">
    <source>
        <dbReference type="SAM" id="Phobius"/>
    </source>
</evidence>
<name>A0A371PWY9_STRIH</name>
<dbReference type="Proteomes" id="UP000262477">
    <property type="component" value="Unassembled WGS sequence"/>
</dbReference>
<dbReference type="GO" id="GO:0005886">
    <property type="term" value="C:plasma membrane"/>
    <property type="evidence" value="ECO:0007669"/>
    <property type="project" value="UniProtKB-SubCell"/>
</dbReference>
<evidence type="ECO:0000256" key="7">
    <source>
        <dbReference type="SAM" id="MobiDB-lite"/>
    </source>
</evidence>
<keyword evidence="11" id="KW-1185">Reference proteome</keyword>
<keyword evidence="4 8" id="KW-0812">Transmembrane</keyword>
<dbReference type="EMBL" id="QUAC01000232">
    <property type="protein sequence ID" value="REK86994.1"/>
    <property type="molecule type" value="Genomic_DNA"/>
</dbReference>
<feature type="transmembrane region" description="Helical" evidence="8">
    <location>
        <begin position="663"/>
        <end position="682"/>
    </location>
</feature>
<feature type="domain" description="Membrane transport protein MMPL" evidence="9">
    <location>
        <begin position="164"/>
        <end position="478"/>
    </location>
</feature>
<protein>
    <submittedName>
        <fullName evidence="10">MMPL family transporter</fullName>
    </submittedName>
</protein>
<evidence type="ECO:0000259" key="9">
    <source>
        <dbReference type="Pfam" id="PF03176"/>
    </source>
</evidence>
<evidence type="ECO:0000256" key="1">
    <source>
        <dbReference type="ARBA" id="ARBA00004651"/>
    </source>
</evidence>
<feature type="transmembrane region" description="Helical" evidence="8">
    <location>
        <begin position="477"/>
        <end position="496"/>
    </location>
</feature>
<feature type="transmembrane region" description="Helical" evidence="8">
    <location>
        <begin position="412"/>
        <end position="435"/>
    </location>
</feature>
<keyword evidence="3" id="KW-1003">Cell membrane</keyword>
<dbReference type="InterPro" id="IPR050545">
    <property type="entry name" value="Mycobact_MmpL"/>
</dbReference>
<keyword evidence="6 8" id="KW-0472">Membrane</keyword>
<comment type="caution">
    <text evidence="10">The sequence shown here is derived from an EMBL/GenBank/DDBJ whole genome shotgun (WGS) entry which is preliminary data.</text>
</comment>
<dbReference type="Pfam" id="PF03176">
    <property type="entry name" value="MMPL"/>
    <property type="match status" value="2"/>
</dbReference>
<dbReference type="Gene3D" id="1.20.1640.10">
    <property type="entry name" value="Multidrug efflux transporter AcrB transmembrane domain"/>
    <property type="match status" value="2"/>
</dbReference>
<dbReference type="AlphaFoldDB" id="A0A371PWY9"/>
<feature type="transmembrane region" description="Helical" evidence="8">
    <location>
        <begin position="335"/>
        <end position="362"/>
    </location>
</feature>
<dbReference type="PANTHER" id="PTHR33406:SF11">
    <property type="entry name" value="MEMBRANE PROTEIN SCO6666-RELATED"/>
    <property type="match status" value="1"/>
</dbReference>
<evidence type="ECO:0000256" key="2">
    <source>
        <dbReference type="ARBA" id="ARBA00010157"/>
    </source>
</evidence>
<dbReference type="InterPro" id="IPR004869">
    <property type="entry name" value="MMPL_dom"/>
</dbReference>
<reference evidence="10 11" key="1">
    <citation type="submission" date="2018-08" db="EMBL/GenBank/DDBJ databases">
        <title>Streptomyces NEAU-D10 sp. nov., a novel Actinomycete isolated from soil.</title>
        <authorList>
            <person name="Jin L."/>
        </authorList>
    </citation>
    <scope>NUCLEOTIDE SEQUENCE [LARGE SCALE GENOMIC DNA]</scope>
    <source>
        <strain evidence="10 11">NEAU-D10</strain>
    </source>
</reference>
<sequence>MSGRRSRSVVRMAFLRCSHGPNRHHTFHVTTRICCPAPVSSRSLRSPQVHRCNPATGRGGMARRDGRRLRRLLHAAGWRRVTCPHRQRGWNMAGMWTKSSRDGKKGGRRERSFGGWCAAFPRRVLIVAGLLCIVFACAASGLSERLSVGGFAASGTPSARAEAWAARFGADRPELVLVLRPSRRALDSPAVQAAGRRITERLAAERGVSRARSYWTEADGALRSADGRSALVLADLSGSETDTARTAQRLVPRYTEHGGLFAVRATGPAWSLAQSTEQARTDLVRAELIAAPLTFAILALAFRSLAAALLPVVVGGLSAVGALAVLRVLTAVTDVSVFAVNLVGALGFGLAVDYALFIVARFREERARGLVPRAAAQASVATAGRTVAVSAGTVTAALAALLVFPFSFLRSMAYAGMAVVVLAALTAVVVLPAVLTCWGPRMESLDPLARVRWAPAPTIGRDSPLWRAVARAVTRRPLWWGAACMLLLTVMVLPFGHGRLGLADERILPTGVEAHATADLVRREWGTPPEGTLAVVLPRADPDADKAALDAYGRRLSALAGVRGAVTVTGRYVGGRRVGEARPQRALPDPHPDRRARSHLRTFSPDRRGRGTVATVSMVPDPQSERAADLVHAVRGLPSPGPGHVAGWAAQVVDARDALTSRLPLAAALIAAGTMTVVFWFTRSVVIPLKVLAVAALSLTAALGGIVHVFQDGHLRWLVGDFTATGTLDMTIPLLLFSVAFGLSVDYELFLLSRIQEHYRATGDNTEAVVHGIARTGRLFTAAALAVAVAMGALASSGVLLLKELGFGLALAVVVDATAVRGVLVPAVMRLAGRANWWAPARTRSPRRRRRRGPQPLADPDTSAPASAPVGPGQPPVGPPPTPAEAPQQ</sequence>
<comment type="similarity">
    <text evidence="2">Belongs to the resistance-nodulation-cell division (RND) (TC 2.A.6) family. MmpL subfamily.</text>
</comment>
<proteinExistence type="inferred from homology"/>
<gene>
    <name evidence="10" type="ORF">DY245_29155</name>
</gene>
<feature type="compositionally biased region" description="Pro residues" evidence="7">
    <location>
        <begin position="872"/>
        <end position="889"/>
    </location>
</feature>
<feature type="transmembrane region" description="Helical" evidence="8">
    <location>
        <begin position="730"/>
        <end position="750"/>
    </location>
</feature>
<evidence type="ECO:0000256" key="4">
    <source>
        <dbReference type="ARBA" id="ARBA00022692"/>
    </source>
</evidence>
<evidence type="ECO:0000313" key="11">
    <source>
        <dbReference type="Proteomes" id="UP000262477"/>
    </source>
</evidence>
<evidence type="ECO:0000256" key="6">
    <source>
        <dbReference type="ARBA" id="ARBA00023136"/>
    </source>
</evidence>
<dbReference type="PANTHER" id="PTHR33406">
    <property type="entry name" value="MEMBRANE PROTEIN MJ1562-RELATED"/>
    <property type="match status" value="1"/>
</dbReference>